<organism evidence="1 2">
    <name type="scientific">Christiangramia forsetii</name>
    <dbReference type="NCBI Taxonomy" id="411153"/>
    <lineage>
        <taxon>Bacteria</taxon>
        <taxon>Pseudomonadati</taxon>
        <taxon>Bacteroidota</taxon>
        <taxon>Flavobacteriia</taxon>
        <taxon>Flavobacteriales</taxon>
        <taxon>Flavobacteriaceae</taxon>
        <taxon>Christiangramia</taxon>
    </lineage>
</organism>
<evidence type="ECO:0000313" key="2">
    <source>
        <dbReference type="Proteomes" id="UP000605733"/>
    </source>
</evidence>
<evidence type="ECO:0008006" key="3">
    <source>
        <dbReference type="Google" id="ProtNLM"/>
    </source>
</evidence>
<comment type="caution">
    <text evidence="1">The sequence shown here is derived from an EMBL/GenBank/DDBJ whole genome shotgun (WGS) entry which is preliminary data.</text>
</comment>
<dbReference type="EMBL" id="BMIX01000005">
    <property type="protein sequence ID" value="GGG38990.1"/>
    <property type="molecule type" value="Genomic_DNA"/>
</dbReference>
<keyword evidence="2" id="KW-1185">Reference proteome</keyword>
<dbReference type="RefSeq" id="WP_011709742.1">
    <property type="nucleotide sequence ID" value="NZ_BMIX01000005.1"/>
</dbReference>
<gene>
    <name evidence="1" type="ORF">GCM10011532_23460</name>
</gene>
<dbReference type="Proteomes" id="UP000605733">
    <property type="component" value="Unassembled WGS sequence"/>
</dbReference>
<accession>A0ABQ1WR07</accession>
<sequence>MKKFLSLIVLTSLFFVSCSSDGERGPQGPAGEDGIDGLDGLGYTYERTINFDYFSDANLYSQLIEIPDDVATFEPESDAVLVYRLEILDADDGGTIDSWSLIPQNFFIGDGTIQYVYNHTVSDVEIIIDGNFDLSNLSSEFIDNQTFRIVVLPSATFEANADVDFSNFGEVQKRFDLDIK</sequence>
<protein>
    <recommendedName>
        <fullName evidence="3">Dihydrolipoamide dehydrogenase</fullName>
    </recommendedName>
</protein>
<reference evidence="2" key="1">
    <citation type="journal article" date="2019" name="Int. J. Syst. Evol. Microbiol.">
        <title>The Global Catalogue of Microorganisms (GCM) 10K type strain sequencing project: providing services to taxonomists for standard genome sequencing and annotation.</title>
        <authorList>
            <consortium name="The Broad Institute Genomics Platform"/>
            <consortium name="The Broad Institute Genome Sequencing Center for Infectious Disease"/>
            <person name="Wu L."/>
            <person name="Ma J."/>
        </authorList>
    </citation>
    <scope>NUCLEOTIDE SEQUENCE [LARGE SCALE GENOMIC DNA]</scope>
    <source>
        <strain evidence="2">CGMCC 1.15422</strain>
    </source>
</reference>
<proteinExistence type="predicted"/>
<name>A0ABQ1WR07_9FLAO</name>
<dbReference type="PROSITE" id="PS51257">
    <property type="entry name" value="PROKAR_LIPOPROTEIN"/>
    <property type="match status" value="1"/>
</dbReference>
<evidence type="ECO:0000313" key="1">
    <source>
        <dbReference type="EMBL" id="GGG38990.1"/>
    </source>
</evidence>